<dbReference type="EMBL" id="CAJNOR010006262">
    <property type="protein sequence ID" value="CAF1590495.1"/>
    <property type="molecule type" value="Genomic_DNA"/>
</dbReference>
<reference evidence="1" key="1">
    <citation type="submission" date="2021-02" db="EMBL/GenBank/DDBJ databases">
        <authorList>
            <person name="Nowell W R."/>
        </authorList>
    </citation>
    <scope>NUCLEOTIDE SEQUENCE</scope>
</reference>
<accession>A0A816A365</accession>
<comment type="caution">
    <text evidence="1">The sequence shown here is derived from an EMBL/GenBank/DDBJ whole genome shotgun (WGS) entry which is preliminary data.</text>
</comment>
<dbReference type="AlphaFoldDB" id="A0A816A365"/>
<name>A0A816A365_ADIRI</name>
<keyword evidence="2" id="KW-1185">Reference proteome</keyword>
<organism evidence="1 2">
    <name type="scientific">Adineta ricciae</name>
    <name type="common">Rotifer</name>
    <dbReference type="NCBI Taxonomy" id="249248"/>
    <lineage>
        <taxon>Eukaryota</taxon>
        <taxon>Metazoa</taxon>
        <taxon>Spiralia</taxon>
        <taxon>Gnathifera</taxon>
        <taxon>Rotifera</taxon>
        <taxon>Eurotatoria</taxon>
        <taxon>Bdelloidea</taxon>
        <taxon>Adinetida</taxon>
        <taxon>Adinetidae</taxon>
        <taxon>Adineta</taxon>
    </lineage>
</organism>
<proteinExistence type="predicted"/>
<protein>
    <submittedName>
        <fullName evidence="1">Uncharacterized protein</fullName>
    </submittedName>
</protein>
<dbReference type="Proteomes" id="UP000663828">
    <property type="component" value="Unassembled WGS sequence"/>
</dbReference>
<sequence length="456" mass="52984">MRQRPIIPQNKTVIWVSDYHISPVHDIKDQFKAFDVYFIDKSLSGACSQTDSCAKDLKVLTPDNGIAPNPAIRQQFYEAYKNDVEMNQVKIFMCFHSVAMCELFMPFNRTIIIVSSTRYEFGRHGKEEWQILNQNLQKIASNPKNVIAGNNLYDAEYIRYFTGIPTIVLPSLCSYTHASYSRLNKNPFIITRIEKKSFAVLFKMNLTNALQRLKTSITVAHLREHYKGHYSYRHIAQHPGIIYVPYQVSVMSLFEQYRMNIPLFFPSLDLLTQWHFKYRLLAERTWDGISEKYKNASLIPGVLSPDIPDPNNELDINAIRYWLNFSDFYQWPHITYYESTNDLAEKLINTNLDEIKMKYSFLFFGVQLTLLIYAAFGQTTTEPIKCLPNEKQCGSKCYLPDTHKCNSGFVCRKEEGWCGKTCFNPATEKCIWGLVCTKSQIWCNKKCIESTNGKCR</sequence>
<evidence type="ECO:0000313" key="2">
    <source>
        <dbReference type="Proteomes" id="UP000663828"/>
    </source>
</evidence>
<evidence type="ECO:0000313" key="1">
    <source>
        <dbReference type="EMBL" id="CAF1590495.1"/>
    </source>
</evidence>
<gene>
    <name evidence="1" type="ORF">XAT740_LOCUS46511</name>
</gene>